<feature type="compositionally biased region" description="Basic and acidic residues" evidence="1">
    <location>
        <begin position="313"/>
        <end position="326"/>
    </location>
</feature>
<evidence type="ECO:0000259" key="2">
    <source>
        <dbReference type="Pfam" id="PF09994"/>
    </source>
</evidence>
<feature type="region of interest" description="Disordered" evidence="1">
    <location>
        <begin position="280"/>
        <end position="357"/>
    </location>
</feature>
<dbReference type="Proteomes" id="UP000053259">
    <property type="component" value="Unassembled WGS sequence"/>
</dbReference>
<dbReference type="FunCoup" id="A0A0D1XGM2">
    <property type="interactions" value="19"/>
</dbReference>
<feature type="domain" description="T6SS Phospholipase effector Tle1-like catalytic" evidence="2">
    <location>
        <begin position="49"/>
        <end position="431"/>
    </location>
</feature>
<dbReference type="PANTHER" id="PTHR33840:SF2">
    <property type="entry name" value="TLE1 PHOSPHOLIPASE DOMAIN-CONTAINING PROTEIN"/>
    <property type="match status" value="1"/>
</dbReference>
<dbReference type="STRING" id="253628.A0A0D1XGM2"/>
<dbReference type="AlphaFoldDB" id="A0A0D1XGM2"/>
<keyword evidence="4" id="KW-1185">Reference proteome</keyword>
<feature type="compositionally biased region" description="Basic residues" evidence="1">
    <location>
        <begin position="285"/>
        <end position="297"/>
    </location>
</feature>
<feature type="region of interest" description="Disordered" evidence="1">
    <location>
        <begin position="470"/>
        <end position="493"/>
    </location>
</feature>
<dbReference type="InParanoid" id="A0A0D1XGM2"/>
<dbReference type="OrthoDB" id="3162439at2759"/>
<gene>
    <name evidence="3" type="ORF">PV09_07128</name>
</gene>
<sequence length="728" mass="83161">MATLSTDISTLPRSRRGSTGRRESISVGQDASNFQLRVIPEVRERRERRKFILCFDGTGNKFSGTDADSNILKIYRMLDRDDPSQFHYYQPGIGTYVQSGSLSHSSKFERLKSTYLKAKDSAIGTSFDEHVMGGYKFLMRYYNVGDDIFLFGFSRGAYTARFLAEMLDHVGLLSAGNEEMARFAWKAFQRWQQRTEATEKERQQKKFLMNYMCAFRETFSRPVRRIRFLGLFDTVNSVPQFENAWLQRSKFPYTARSTAKVIRHAVAIDERRAKFRQDLIGELRPHKKQNHYRRRHQKWDMKHDDEEVAPDEVAPRGRKPSDEHQNHLGPPTIVPPRFRDQSETSGLRSLSPSINDDVDRQSAITDLSQDSLKILHHRHSDFADADSDDDEQDIQEVWFAGAHADIGGGWPLSPGEDTALSHIPLVWMVREAEKAGLRFDPKKLRDLNCAEDVFRTRRKSMVIPQIEIETPGQDDSSGKTTEYTCPEGGPKPPIANVNEHAVKLEVTKEQGQAMPTVGLAPQNEPDLTAEAENARASRFLSALKSAAIKGRIHDVLQFNNGCSALQVIAWNFMEYLPFRRMDLQPDGSWKSINWPLPKGEVRDVPDNVVIHHSVIQRMKADPTYRPGNLIIGGGGRGVRFAPPEYGIGNWRLLREEGDPVGECWVRDGPPGLNMNGVHGPLRRPSFRDRSVLLDELLRDLEDIVRLFFNVISLIMDFFSRRMARQDKM</sequence>
<proteinExistence type="predicted"/>
<feature type="compositionally biased region" description="Polar residues" evidence="1">
    <location>
        <begin position="343"/>
        <end position="354"/>
    </location>
</feature>
<dbReference type="Pfam" id="PF09994">
    <property type="entry name" value="T6SS_Tle1-like_cat"/>
    <property type="match status" value="1"/>
</dbReference>
<dbReference type="GeneID" id="27315101"/>
<organism evidence="3 4">
    <name type="scientific">Verruconis gallopava</name>
    <dbReference type="NCBI Taxonomy" id="253628"/>
    <lineage>
        <taxon>Eukaryota</taxon>
        <taxon>Fungi</taxon>
        <taxon>Dikarya</taxon>
        <taxon>Ascomycota</taxon>
        <taxon>Pezizomycotina</taxon>
        <taxon>Dothideomycetes</taxon>
        <taxon>Pleosporomycetidae</taxon>
        <taxon>Venturiales</taxon>
        <taxon>Sympoventuriaceae</taxon>
        <taxon>Verruconis</taxon>
    </lineage>
</organism>
<feature type="compositionally biased region" description="Polar residues" evidence="1">
    <location>
        <begin position="473"/>
        <end position="483"/>
    </location>
</feature>
<dbReference type="RefSeq" id="XP_016211225.1">
    <property type="nucleotide sequence ID" value="XM_016360853.1"/>
</dbReference>
<protein>
    <recommendedName>
        <fullName evidence="2">T6SS Phospholipase effector Tle1-like catalytic domain-containing protein</fullName>
    </recommendedName>
</protein>
<dbReference type="EMBL" id="KN847555">
    <property type="protein sequence ID" value="KIW01356.1"/>
    <property type="molecule type" value="Genomic_DNA"/>
</dbReference>
<accession>A0A0D1XGM2</accession>
<evidence type="ECO:0000256" key="1">
    <source>
        <dbReference type="SAM" id="MobiDB-lite"/>
    </source>
</evidence>
<evidence type="ECO:0000313" key="3">
    <source>
        <dbReference type="EMBL" id="KIW01356.1"/>
    </source>
</evidence>
<dbReference type="InterPro" id="IPR018712">
    <property type="entry name" value="Tle1-like_cat"/>
</dbReference>
<dbReference type="HOGENOM" id="CLU_005049_0_1_1"/>
<reference evidence="3 4" key="1">
    <citation type="submission" date="2015-01" db="EMBL/GenBank/DDBJ databases">
        <title>The Genome Sequence of Ochroconis gallopava CBS43764.</title>
        <authorList>
            <consortium name="The Broad Institute Genomics Platform"/>
            <person name="Cuomo C."/>
            <person name="de Hoog S."/>
            <person name="Gorbushina A."/>
            <person name="Stielow B."/>
            <person name="Teixiera M."/>
            <person name="Abouelleil A."/>
            <person name="Chapman S.B."/>
            <person name="Priest M."/>
            <person name="Young S.K."/>
            <person name="Wortman J."/>
            <person name="Nusbaum C."/>
            <person name="Birren B."/>
        </authorList>
    </citation>
    <scope>NUCLEOTIDE SEQUENCE [LARGE SCALE GENOMIC DNA]</scope>
    <source>
        <strain evidence="3 4">CBS 43764</strain>
    </source>
</reference>
<dbReference type="PANTHER" id="PTHR33840">
    <property type="match status" value="1"/>
</dbReference>
<evidence type="ECO:0000313" key="4">
    <source>
        <dbReference type="Proteomes" id="UP000053259"/>
    </source>
</evidence>
<feature type="region of interest" description="Disordered" evidence="1">
    <location>
        <begin position="1"/>
        <end position="27"/>
    </location>
</feature>
<name>A0A0D1XGM2_9PEZI</name>
<dbReference type="VEuPathDB" id="FungiDB:PV09_07128"/>